<accession>A0A7J9CUA6</accession>
<protein>
    <submittedName>
        <fullName evidence="1">Uncharacterized protein</fullName>
    </submittedName>
</protein>
<dbReference type="AlphaFoldDB" id="A0A7J9CUA6"/>
<organism evidence="1 2">
    <name type="scientific">Gossypium gossypioides</name>
    <name type="common">Mexican cotton</name>
    <name type="synonym">Selera gossypioides</name>
    <dbReference type="NCBI Taxonomy" id="34282"/>
    <lineage>
        <taxon>Eukaryota</taxon>
        <taxon>Viridiplantae</taxon>
        <taxon>Streptophyta</taxon>
        <taxon>Embryophyta</taxon>
        <taxon>Tracheophyta</taxon>
        <taxon>Spermatophyta</taxon>
        <taxon>Magnoliopsida</taxon>
        <taxon>eudicotyledons</taxon>
        <taxon>Gunneridae</taxon>
        <taxon>Pentapetalae</taxon>
        <taxon>rosids</taxon>
        <taxon>malvids</taxon>
        <taxon>Malvales</taxon>
        <taxon>Malvaceae</taxon>
        <taxon>Malvoideae</taxon>
        <taxon>Gossypium</taxon>
    </lineage>
</organism>
<reference evidence="1 2" key="1">
    <citation type="journal article" date="2019" name="Genome Biol. Evol.">
        <title>Insights into the evolution of the New World diploid cottons (Gossypium, subgenus Houzingenia) based on genome sequencing.</title>
        <authorList>
            <person name="Grover C.E."/>
            <person name="Arick M.A. 2nd"/>
            <person name="Thrash A."/>
            <person name="Conover J.L."/>
            <person name="Sanders W.S."/>
            <person name="Peterson D.G."/>
            <person name="Frelichowski J.E."/>
            <person name="Scheffler J.A."/>
            <person name="Scheffler B.E."/>
            <person name="Wendel J.F."/>
        </authorList>
    </citation>
    <scope>NUCLEOTIDE SEQUENCE [LARGE SCALE GENOMIC DNA]</scope>
    <source>
        <strain evidence="1">5</strain>
        <tissue evidence="1">Leaf</tissue>
    </source>
</reference>
<evidence type="ECO:0000313" key="1">
    <source>
        <dbReference type="EMBL" id="MBA0752053.1"/>
    </source>
</evidence>
<gene>
    <name evidence="1" type="ORF">Gogos_000925</name>
</gene>
<dbReference type="EMBL" id="JABEZY010000013">
    <property type="protein sequence ID" value="MBA0752053.1"/>
    <property type="molecule type" value="Genomic_DNA"/>
</dbReference>
<sequence length="130" mass="14653">MQYPIIDVAKARMFIGWGSDPCEYKMEDTIMKVGVRVAFKIGVGVKRPNKVVIARNPNLETFKPTPIVELVESDVWGTISDQRVVTHIIGGNFVLISITINGWLHDFLWAQASQENLTVNATKNLFWGYS</sequence>
<dbReference type="Gene3D" id="1.20.1130.10">
    <property type="entry name" value="Photosystem I PsaA/PsaB"/>
    <property type="match status" value="1"/>
</dbReference>
<comment type="caution">
    <text evidence="1">The sequence shown here is derived from an EMBL/GenBank/DDBJ whole genome shotgun (WGS) entry which is preliminary data.</text>
</comment>
<name>A0A7J9CUA6_GOSGO</name>
<proteinExistence type="predicted"/>
<dbReference type="InterPro" id="IPR036408">
    <property type="entry name" value="PSI_PsaA/B_sf"/>
</dbReference>
<dbReference type="OrthoDB" id="945807at2759"/>
<evidence type="ECO:0000313" key="2">
    <source>
        <dbReference type="Proteomes" id="UP000593579"/>
    </source>
</evidence>
<keyword evidence="2" id="KW-1185">Reference proteome</keyword>
<dbReference type="Proteomes" id="UP000593579">
    <property type="component" value="Unassembled WGS sequence"/>
</dbReference>